<evidence type="ECO:0000313" key="1">
    <source>
        <dbReference type="EMBL" id="QJA43473.1"/>
    </source>
</evidence>
<reference evidence="1" key="1">
    <citation type="submission" date="2020-03" db="EMBL/GenBank/DDBJ databases">
        <title>The deep terrestrial virosphere.</title>
        <authorList>
            <person name="Holmfeldt K."/>
            <person name="Nilsson E."/>
            <person name="Simone D."/>
            <person name="Lopez-Fernandez M."/>
            <person name="Wu X."/>
            <person name="de Brujin I."/>
            <person name="Lundin D."/>
            <person name="Andersson A."/>
            <person name="Bertilsson S."/>
            <person name="Dopson M."/>
        </authorList>
    </citation>
    <scope>NUCLEOTIDE SEQUENCE</scope>
    <source>
        <strain evidence="1">MM171A00097</strain>
        <strain evidence="2">MM171B00542</strain>
    </source>
</reference>
<dbReference type="EMBL" id="MT143710">
    <property type="protein sequence ID" value="QJA43473.1"/>
    <property type="molecule type" value="Genomic_DNA"/>
</dbReference>
<name>A0A6H1Z6G1_9ZZZZ</name>
<organism evidence="1">
    <name type="scientific">viral metagenome</name>
    <dbReference type="NCBI Taxonomy" id="1070528"/>
    <lineage>
        <taxon>unclassified sequences</taxon>
        <taxon>metagenomes</taxon>
        <taxon>organismal metagenomes</taxon>
    </lineage>
</organism>
<proteinExistence type="predicted"/>
<dbReference type="EMBL" id="MT143863">
    <property type="protein sequence ID" value="QJB03850.1"/>
    <property type="molecule type" value="Genomic_DNA"/>
</dbReference>
<accession>A0A6H1Z6G1</accession>
<dbReference type="AlphaFoldDB" id="A0A6H1Z6G1"/>
<evidence type="ECO:0000313" key="2">
    <source>
        <dbReference type="EMBL" id="QJB03850.1"/>
    </source>
</evidence>
<gene>
    <name evidence="1" type="ORF">MM171A00097_0120</name>
    <name evidence="2" type="ORF">MM171B00542_0021</name>
</gene>
<sequence length="84" mass="8991">MPIADLLPGFLVSLAAGATVYGFQKLTGGKDPMRELAKRLSLPQPAYTPGDLVEELGDPLPCSPHEGPPLPRGLVEKLKLEWGE</sequence>
<protein>
    <submittedName>
        <fullName evidence="1">Uncharacterized protein</fullName>
    </submittedName>
</protein>